<proteinExistence type="predicted"/>
<dbReference type="Proteomes" id="UP000214880">
    <property type="component" value="Unassembled WGS sequence"/>
</dbReference>
<dbReference type="RefSeq" id="WP_092072773.1">
    <property type="nucleotide sequence ID" value="NZ_FNHB01000005.1"/>
</dbReference>
<dbReference type="EMBL" id="FNHB01000005">
    <property type="protein sequence ID" value="SDM49779.1"/>
    <property type="molecule type" value="Genomic_DNA"/>
</dbReference>
<keyword evidence="2" id="KW-1185">Reference proteome</keyword>
<accession>A0A1G9TPS3</accession>
<dbReference type="AlphaFoldDB" id="A0A1G9TPS3"/>
<gene>
    <name evidence="1" type="ORF">SAMN04488502_10547</name>
</gene>
<dbReference type="OrthoDB" id="1685002at2"/>
<reference evidence="1 2" key="1">
    <citation type="submission" date="2016-10" db="EMBL/GenBank/DDBJ databases">
        <authorList>
            <person name="de Groot N.N."/>
        </authorList>
    </citation>
    <scope>NUCLEOTIDE SEQUENCE [LARGE SCALE GENOMIC DNA]</scope>
    <source>
        <strain evidence="1 2">DSM 1736</strain>
    </source>
</reference>
<evidence type="ECO:0000313" key="1">
    <source>
        <dbReference type="EMBL" id="SDM49779.1"/>
    </source>
</evidence>
<name>A0A1G9TPS3_9FIRM</name>
<sequence>MNDNIKVYRFWNGKNIDGKSVAGDQNLLEETAQENKDTLMKYEVGVDTFSADDLQRGTDNG</sequence>
<protein>
    <submittedName>
        <fullName evidence="1">Uncharacterized protein</fullName>
    </submittedName>
</protein>
<organism evidence="1 2">
    <name type="scientific">Dendrosporobacter quercicolus</name>
    <dbReference type="NCBI Taxonomy" id="146817"/>
    <lineage>
        <taxon>Bacteria</taxon>
        <taxon>Bacillati</taxon>
        <taxon>Bacillota</taxon>
        <taxon>Negativicutes</taxon>
        <taxon>Selenomonadales</taxon>
        <taxon>Sporomusaceae</taxon>
        <taxon>Dendrosporobacter</taxon>
    </lineage>
</organism>
<evidence type="ECO:0000313" key="2">
    <source>
        <dbReference type="Proteomes" id="UP000214880"/>
    </source>
</evidence>